<accession>A0A5P8P3A0</accession>
<name>A0A5P8P3A0_9BACT</name>
<organism evidence="2 3">
    <name type="scientific">Sulfurimonas lithotrophica</name>
    <dbReference type="NCBI Taxonomy" id="2590022"/>
    <lineage>
        <taxon>Bacteria</taxon>
        <taxon>Pseudomonadati</taxon>
        <taxon>Campylobacterota</taxon>
        <taxon>Epsilonproteobacteria</taxon>
        <taxon>Campylobacterales</taxon>
        <taxon>Sulfurimonadaceae</taxon>
        <taxon>Sulfurimonas</taxon>
    </lineage>
</organism>
<dbReference type="KEGG" id="sulg:FJR48_10620"/>
<keyword evidence="1" id="KW-0732">Signal</keyword>
<dbReference type="RefSeq" id="WP_152308103.1">
    <property type="nucleotide sequence ID" value="NZ_CP043617.1"/>
</dbReference>
<feature type="chain" id="PRO_5024813583" evidence="1">
    <location>
        <begin position="22"/>
        <end position="106"/>
    </location>
</feature>
<sequence length="106" mass="11870">MKNILTKTLITATLSAAPLLAQVKGDVAVPYIPYEIKMGKGFDAVQANCLMCHSFGYIINQGPQSYEFWVKKTQKMIVHFKAPISKEDAKAVNDYLFEHYGNGKLK</sequence>
<dbReference type="EMBL" id="CP043617">
    <property type="protein sequence ID" value="QFR50155.1"/>
    <property type="molecule type" value="Genomic_DNA"/>
</dbReference>
<evidence type="ECO:0000256" key="1">
    <source>
        <dbReference type="SAM" id="SignalP"/>
    </source>
</evidence>
<dbReference type="GO" id="GO:0020037">
    <property type="term" value="F:heme binding"/>
    <property type="evidence" value="ECO:0007669"/>
    <property type="project" value="InterPro"/>
</dbReference>
<dbReference type="SUPFAM" id="SSF46626">
    <property type="entry name" value="Cytochrome c"/>
    <property type="match status" value="1"/>
</dbReference>
<protein>
    <submittedName>
        <fullName evidence="2">Sulfite:cytochrome C oxidoreductase subunit B</fullName>
    </submittedName>
</protein>
<gene>
    <name evidence="2" type="ORF">FJR48_10620</name>
</gene>
<feature type="signal peptide" evidence="1">
    <location>
        <begin position="1"/>
        <end position="21"/>
    </location>
</feature>
<reference evidence="2 3" key="1">
    <citation type="submission" date="2019-09" db="EMBL/GenBank/DDBJ databases">
        <title>Sulfurimonas gotlandica sp. nov., a chemoautotrophic and psychrotolerant epsilonproteobacterium isolated from a pelagic redoxcline, and an emended description of the genus Sulfurimonas.</title>
        <authorList>
            <person name="Wang S."/>
            <person name="Jiang L."/>
            <person name="Shao S."/>
        </authorList>
    </citation>
    <scope>NUCLEOTIDE SEQUENCE [LARGE SCALE GENOMIC DNA]</scope>
    <source>
        <strain evidence="2 3">GYSZ_1</strain>
    </source>
</reference>
<dbReference type="GO" id="GO:0009055">
    <property type="term" value="F:electron transfer activity"/>
    <property type="evidence" value="ECO:0007669"/>
    <property type="project" value="InterPro"/>
</dbReference>
<keyword evidence="3" id="KW-1185">Reference proteome</keyword>
<proteinExistence type="predicted"/>
<dbReference type="Proteomes" id="UP000326944">
    <property type="component" value="Chromosome"/>
</dbReference>
<dbReference type="OrthoDB" id="9789237at2"/>
<dbReference type="Gene3D" id="1.10.760.10">
    <property type="entry name" value="Cytochrome c-like domain"/>
    <property type="match status" value="1"/>
</dbReference>
<evidence type="ECO:0000313" key="3">
    <source>
        <dbReference type="Proteomes" id="UP000326944"/>
    </source>
</evidence>
<evidence type="ECO:0000313" key="2">
    <source>
        <dbReference type="EMBL" id="QFR50155.1"/>
    </source>
</evidence>
<dbReference type="InterPro" id="IPR036909">
    <property type="entry name" value="Cyt_c-like_dom_sf"/>
</dbReference>
<dbReference type="AlphaFoldDB" id="A0A5P8P3A0"/>